<sequence length="65" mass="7302">MVCLLVQSLCAPHCAFDLYWWGKATLRILFMSIYILSACYSVVHMTAYLGLVGSSYVFGDRMSPT</sequence>
<accession>A0A2P2IRA7</accession>
<evidence type="ECO:0000256" key="1">
    <source>
        <dbReference type="SAM" id="Phobius"/>
    </source>
</evidence>
<organism evidence="2">
    <name type="scientific">Rhizophora mucronata</name>
    <name type="common">Asiatic mangrove</name>
    <dbReference type="NCBI Taxonomy" id="61149"/>
    <lineage>
        <taxon>Eukaryota</taxon>
        <taxon>Viridiplantae</taxon>
        <taxon>Streptophyta</taxon>
        <taxon>Embryophyta</taxon>
        <taxon>Tracheophyta</taxon>
        <taxon>Spermatophyta</taxon>
        <taxon>Magnoliopsida</taxon>
        <taxon>eudicotyledons</taxon>
        <taxon>Gunneridae</taxon>
        <taxon>Pentapetalae</taxon>
        <taxon>rosids</taxon>
        <taxon>fabids</taxon>
        <taxon>Malpighiales</taxon>
        <taxon>Rhizophoraceae</taxon>
        <taxon>Rhizophora</taxon>
    </lineage>
</organism>
<feature type="transmembrane region" description="Helical" evidence="1">
    <location>
        <begin position="31"/>
        <end position="58"/>
    </location>
</feature>
<evidence type="ECO:0000313" key="2">
    <source>
        <dbReference type="EMBL" id="MBW83755.1"/>
    </source>
</evidence>
<dbReference type="EMBL" id="GGEC01003272">
    <property type="protein sequence ID" value="MBW83755.1"/>
    <property type="molecule type" value="Transcribed_RNA"/>
</dbReference>
<name>A0A2P2IRA7_RHIMU</name>
<keyword evidence="1" id="KW-0472">Membrane</keyword>
<dbReference type="AlphaFoldDB" id="A0A2P2IRA7"/>
<reference evidence="2" key="1">
    <citation type="submission" date="2018-02" db="EMBL/GenBank/DDBJ databases">
        <title>Rhizophora mucronata_Transcriptome.</title>
        <authorList>
            <person name="Meera S.P."/>
            <person name="Sreeshan A."/>
            <person name="Augustine A."/>
        </authorList>
    </citation>
    <scope>NUCLEOTIDE SEQUENCE</scope>
    <source>
        <tissue evidence="2">Leaf</tissue>
    </source>
</reference>
<keyword evidence="1" id="KW-0812">Transmembrane</keyword>
<proteinExistence type="predicted"/>
<protein>
    <submittedName>
        <fullName evidence="2">Uncharacterized protein</fullName>
    </submittedName>
</protein>
<keyword evidence="1" id="KW-1133">Transmembrane helix</keyword>